<dbReference type="InterPro" id="IPR023614">
    <property type="entry name" value="Porin_dom_sf"/>
</dbReference>
<dbReference type="Pfam" id="PF07396">
    <property type="entry name" value="Porin_O_P"/>
    <property type="match status" value="1"/>
</dbReference>
<keyword evidence="3" id="KW-1185">Reference proteome</keyword>
<reference evidence="2 3" key="1">
    <citation type="submission" date="2018-03" db="EMBL/GenBank/DDBJ databases">
        <title>Genomic Encyclopedia of Type Strains, Phase III (KMG-III): the genomes of soil and plant-associated and newly described type strains.</title>
        <authorList>
            <person name="Whitman W."/>
        </authorList>
    </citation>
    <scope>NUCLEOTIDE SEQUENCE [LARGE SCALE GENOMIC DNA]</scope>
    <source>
        <strain evidence="2 3">CGMCC 1.9313</strain>
    </source>
</reference>
<keyword evidence="1" id="KW-0732">Signal</keyword>
<comment type="caution">
    <text evidence="2">The sequence shown here is derived from an EMBL/GenBank/DDBJ whole genome shotgun (WGS) entry which is preliminary data.</text>
</comment>
<dbReference type="OrthoDB" id="5442696at2"/>
<name>A0A2T0U924_9SPHI</name>
<evidence type="ECO:0000313" key="3">
    <source>
        <dbReference type="Proteomes" id="UP000238034"/>
    </source>
</evidence>
<dbReference type="Proteomes" id="UP000238034">
    <property type="component" value="Unassembled WGS sequence"/>
</dbReference>
<organism evidence="2 3">
    <name type="scientific">Arcticibacter pallidicorallinus</name>
    <dbReference type="NCBI Taxonomy" id="1259464"/>
    <lineage>
        <taxon>Bacteria</taxon>
        <taxon>Pseudomonadati</taxon>
        <taxon>Bacteroidota</taxon>
        <taxon>Sphingobacteriia</taxon>
        <taxon>Sphingobacteriales</taxon>
        <taxon>Sphingobacteriaceae</taxon>
        <taxon>Arcticibacter</taxon>
    </lineage>
</organism>
<gene>
    <name evidence="2" type="ORF">B0I27_102192</name>
</gene>
<accession>A0A2T0U924</accession>
<protein>
    <submittedName>
        <fullName evidence="2">Phosphate-selective porin O/P</fullName>
    </submittedName>
</protein>
<dbReference type="PROSITE" id="PS51257">
    <property type="entry name" value="PROKAR_LIPOPROTEIN"/>
    <property type="match status" value="1"/>
</dbReference>
<dbReference type="AlphaFoldDB" id="A0A2T0U924"/>
<evidence type="ECO:0000313" key="2">
    <source>
        <dbReference type="EMBL" id="PRY54426.1"/>
    </source>
</evidence>
<dbReference type="Gene3D" id="2.40.160.10">
    <property type="entry name" value="Porin"/>
    <property type="match status" value="1"/>
</dbReference>
<dbReference type="SUPFAM" id="SSF56935">
    <property type="entry name" value="Porins"/>
    <property type="match status" value="1"/>
</dbReference>
<dbReference type="InterPro" id="IPR010870">
    <property type="entry name" value="Porin_O/P"/>
</dbReference>
<evidence type="ECO:0000256" key="1">
    <source>
        <dbReference type="SAM" id="SignalP"/>
    </source>
</evidence>
<feature type="chain" id="PRO_5015721757" evidence="1">
    <location>
        <begin position="23"/>
        <end position="399"/>
    </location>
</feature>
<feature type="signal peptide" evidence="1">
    <location>
        <begin position="1"/>
        <end position="22"/>
    </location>
</feature>
<proteinExistence type="predicted"/>
<dbReference type="EMBL" id="PVTH01000002">
    <property type="protein sequence ID" value="PRY54426.1"/>
    <property type="molecule type" value="Genomic_DNA"/>
</dbReference>
<sequence length="399" mass="45373">MSELRYPFILILSLLSCSFAFAQGEIDERAMIFKMKGLEVATKDSSFYANFRFRMQNRIGAYTNGGSDLGISEFDARVRRLRLRADGYVLSPKLGYSIQLAFTRSDQDFDNTGIANIVRDAVVFYHFTDNFYIAFGQNKLPGNRQRVNSSGQLQFAERSIVNGTFTVDRDFGLKAYYNNQLGSVPYRLKGAISTGEGRSVNNSDNGLAYTGRAEILPLGLFKNEGDYSEGDLEREETPKLAIGAGYSYNVRTNRTGGQLGKELYAARDMGTAMLDLIFKFNGWAFQSEYMSRDSDDPLTFSDDGDVRYIYNGWGINNQVSYLFRNNLETAFRYSLLQPEDETVNYERKTEVLELGVSKYLRSHRIKAQFNLNYNTEDGKMNLQNKNNYWGALFQVELGI</sequence>
<dbReference type="RefSeq" id="WP_106292095.1">
    <property type="nucleotide sequence ID" value="NZ_PVTH01000002.1"/>
</dbReference>